<dbReference type="Gene3D" id="3.10.180.10">
    <property type="entry name" value="2,3-Dihydroxybiphenyl 1,2-Dioxygenase, domain 1"/>
    <property type="match status" value="1"/>
</dbReference>
<dbReference type="PANTHER" id="PTHR36503">
    <property type="entry name" value="BLR2520 PROTEIN"/>
    <property type="match status" value="1"/>
</dbReference>
<protein>
    <submittedName>
        <fullName evidence="3">Lactoylglutathione lyase</fullName>
    </submittedName>
</protein>
<feature type="domain" description="VOC" evidence="2">
    <location>
        <begin position="3"/>
        <end position="113"/>
    </location>
</feature>
<dbReference type="InterPro" id="IPR018146">
    <property type="entry name" value="Glyoxalase_1_CS"/>
</dbReference>
<keyword evidence="3" id="KW-0456">Lyase</keyword>
<dbReference type="EMBL" id="PVWP01000011">
    <property type="protein sequence ID" value="PSB36174.1"/>
    <property type="molecule type" value="Genomic_DNA"/>
</dbReference>
<proteinExistence type="predicted"/>
<evidence type="ECO:0000313" key="3">
    <source>
        <dbReference type="EMBL" id="PSB36174.1"/>
    </source>
</evidence>
<dbReference type="Pfam" id="PF00903">
    <property type="entry name" value="Glyoxalase"/>
    <property type="match status" value="1"/>
</dbReference>
<dbReference type="GO" id="GO:0016829">
    <property type="term" value="F:lyase activity"/>
    <property type="evidence" value="ECO:0007669"/>
    <property type="project" value="UniProtKB-KW"/>
</dbReference>
<name>A0ABX5F714_9CHRO</name>
<accession>A0ABX5F714</accession>
<dbReference type="Proteomes" id="UP000238218">
    <property type="component" value="Unassembled WGS sequence"/>
</dbReference>
<evidence type="ECO:0000256" key="1">
    <source>
        <dbReference type="ARBA" id="ARBA00022723"/>
    </source>
</evidence>
<dbReference type="InterPro" id="IPR004360">
    <property type="entry name" value="Glyas_Fos-R_dOase_dom"/>
</dbReference>
<keyword evidence="4" id="KW-1185">Reference proteome</keyword>
<organism evidence="3 4">
    <name type="scientific">Aphanothece cf. minutissima CCALA 015</name>
    <dbReference type="NCBI Taxonomy" id="2107695"/>
    <lineage>
        <taxon>Bacteria</taxon>
        <taxon>Bacillati</taxon>
        <taxon>Cyanobacteriota</taxon>
        <taxon>Cyanophyceae</taxon>
        <taxon>Oscillatoriophycideae</taxon>
        <taxon>Chroococcales</taxon>
        <taxon>Aphanothecaceae</taxon>
        <taxon>Aphanothece</taxon>
    </lineage>
</organism>
<keyword evidence="1" id="KW-0479">Metal-binding</keyword>
<comment type="caution">
    <text evidence="3">The sequence shown here is derived from an EMBL/GenBank/DDBJ whole genome shotgun (WGS) entry which is preliminary data.</text>
</comment>
<reference evidence="3 4" key="2">
    <citation type="submission" date="2018-03" db="EMBL/GenBank/DDBJ databases">
        <title>The ancient ancestry and fast evolution of plastids.</title>
        <authorList>
            <person name="Moore K.R."/>
            <person name="Magnabosco C."/>
            <person name="Momper L."/>
            <person name="Gold D.A."/>
            <person name="Bosak T."/>
            <person name="Fournier G.P."/>
        </authorList>
    </citation>
    <scope>NUCLEOTIDE SEQUENCE [LARGE SCALE GENOMIC DNA]</scope>
    <source>
        <strain evidence="3 4">CCALA 015</strain>
    </source>
</reference>
<reference evidence="3 4" key="1">
    <citation type="submission" date="2018-02" db="EMBL/GenBank/DDBJ databases">
        <authorList>
            <person name="Moore K."/>
            <person name="Momper L."/>
        </authorList>
    </citation>
    <scope>NUCLEOTIDE SEQUENCE [LARGE SCALE GENOMIC DNA]</scope>
    <source>
        <strain evidence="3 4">CCALA 015</strain>
    </source>
</reference>
<evidence type="ECO:0000259" key="2">
    <source>
        <dbReference type="PROSITE" id="PS51819"/>
    </source>
</evidence>
<dbReference type="CDD" id="cd06587">
    <property type="entry name" value="VOC"/>
    <property type="match status" value="1"/>
</dbReference>
<dbReference type="SUPFAM" id="SSF54593">
    <property type="entry name" value="Glyoxalase/Bleomycin resistance protein/Dihydroxybiphenyl dioxygenase"/>
    <property type="match status" value="1"/>
</dbReference>
<dbReference type="PROSITE" id="PS51819">
    <property type="entry name" value="VOC"/>
    <property type="match status" value="1"/>
</dbReference>
<evidence type="ECO:0000313" key="4">
    <source>
        <dbReference type="Proteomes" id="UP000238218"/>
    </source>
</evidence>
<dbReference type="RefSeq" id="WP_106222737.1">
    <property type="nucleotide sequence ID" value="NZ_PVWP01000011.1"/>
</dbReference>
<dbReference type="PANTHER" id="PTHR36503:SF3">
    <property type="entry name" value="BLR0126 PROTEIN"/>
    <property type="match status" value="1"/>
</dbReference>
<dbReference type="InterPro" id="IPR029068">
    <property type="entry name" value="Glyas_Bleomycin-R_OHBP_Dase"/>
</dbReference>
<gene>
    <name evidence="3" type="ORF">C7B81_14355</name>
</gene>
<sequence>MTRLGHVAVRVQDMERAKRFYEGLGLRLTWDAQDWAYMQSPANGDGIALLSPGYTAAGPHFAFHFSDRAEVDAVHDRLEAAGHRVGPVHDHRDGTASFYLQDPDGNWLEMLYEPPAGIPSNVGADAIPAPAPTSTSTTLAPAG</sequence>
<dbReference type="PROSITE" id="PS00934">
    <property type="entry name" value="GLYOXALASE_I_1"/>
    <property type="match status" value="1"/>
</dbReference>
<dbReference type="InterPro" id="IPR037523">
    <property type="entry name" value="VOC_core"/>
</dbReference>